<evidence type="ECO:0000256" key="4">
    <source>
        <dbReference type="HAMAP-Rule" id="MF_00724"/>
    </source>
</evidence>
<evidence type="ECO:0000313" key="6">
    <source>
        <dbReference type="EMBL" id="NEX63024.1"/>
    </source>
</evidence>
<dbReference type="GO" id="GO:0005198">
    <property type="term" value="F:structural molecule activity"/>
    <property type="evidence" value="ECO:0007669"/>
    <property type="project" value="UniProtKB-UniRule"/>
</dbReference>
<dbReference type="Proteomes" id="UP000482155">
    <property type="component" value="Unassembled WGS sequence"/>
</dbReference>
<dbReference type="AlphaFoldDB" id="A0A6B3SQH6"/>
<accession>A0A6B3SQH6</accession>
<comment type="similarity">
    <text evidence="2 4">Belongs to the FliE family.</text>
</comment>
<dbReference type="GO" id="GO:0009425">
    <property type="term" value="C:bacterial-type flagellum basal body"/>
    <property type="evidence" value="ECO:0007669"/>
    <property type="project" value="UniProtKB-SubCell"/>
</dbReference>
<dbReference type="NCBIfam" id="TIGR00205">
    <property type="entry name" value="fliE"/>
    <property type="match status" value="1"/>
</dbReference>
<dbReference type="HAMAP" id="MF_00724">
    <property type="entry name" value="FliE"/>
    <property type="match status" value="1"/>
</dbReference>
<evidence type="ECO:0000256" key="2">
    <source>
        <dbReference type="ARBA" id="ARBA00009272"/>
    </source>
</evidence>
<evidence type="ECO:0000256" key="3">
    <source>
        <dbReference type="ARBA" id="ARBA00023143"/>
    </source>
</evidence>
<comment type="caution">
    <text evidence="6">The sequence shown here is derived from an EMBL/GenBank/DDBJ whole genome shotgun (WGS) entry which is preliminary data.</text>
</comment>
<sequence length="86" mass="9467">MPAAVADGAAPMQGPEFSRLFLDQISAVNDKLSGADHAVQMLATGEAPSLHDVMIRLEEARLSFQLLAQVRNRLLEAYQEVMRMQV</sequence>
<dbReference type="PANTHER" id="PTHR34653">
    <property type="match status" value="1"/>
</dbReference>
<gene>
    <name evidence="4 6" type="primary">fliE</name>
    <name evidence="6" type="ORF">G3574_18225</name>
</gene>
<dbReference type="InterPro" id="IPR001624">
    <property type="entry name" value="FliE"/>
</dbReference>
<dbReference type="Pfam" id="PF02049">
    <property type="entry name" value="FliE"/>
    <property type="match status" value="1"/>
</dbReference>
<proteinExistence type="inferred from homology"/>
<keyword evidence="6" id="KW-0966">Cell projection</keyword>
<comment type="subcellular location">
    <subcellularLocation>
        <location evidence="1 4">Bacterial flagellum basal body</location>
    </subcellularLocation>
</comment>
<dbReference type="PRINTS" id="PR01006">
    <property type="entry name" value="FLGHOOKFLIE"/>
</dbReference>
<keyword evidence="6" id="KW-0969">Cilium</keyword>
<protein>
    <recommendedName>
        <fullName evidence="4 5">Flagellar hook-basal body complex protein FliE</fullName>
    </recommendedName>
</protein>
<keyword evidence="7" id="KW-1185">Reference proteome</keyword>
<name>A0A6B3SQH6_9BURK</name>
<keyword evidence="3 4" id="KW-0975">Bacterial flagellum</keyword>
<dbReference type="PANTHER" id="PTHR34653:SF1">
    <property type="entry name" value="FLAGELLAR HOOK-BASAL BODY COMPLEX PROTEIN FLIE"/>
    <property type="match status" value="1"/>
</dbReference>
<evidence type="ECO:0000313" key="7">
    <source>
        <dbReference type="Proteomes" id="UP000482155"/>
    </source>
</evidence>
<dbReference type="GO" id="GO:0003774">
    <property type="term" value="F:cytoskeletal motor activity"/>
    <property type="evidence" value="ECO:0007669"/>
    <property type="project" value="InterPro"/>
</dbReference>
<dbReference type="EMBL" id="JAAIVB010000065">
    <property type="protein sequence ID" value="NEX63024.1"/>
    <property type="molecule type" value="Genomic_DNA"/>
</dbReference>
<dbReference type="GO" id="GO:0071973">
    <property type="term" value="P:bacterial-type flagellum-dependent cell motility"/>
    <property type="evidence" value="ECO:0007669"/>
    <property type="project" value="InterPro"/>
</dbReference>
<evidence type="ECO:0000256" key="1">
    <source>
        <dbReference type="ARBA" id="ARBA00004117"/>
    </source>
</evidence>
<reference evidence="6 7" key="1">
    <citation type="submission" date="2020-02" db="EMBL/GenBank/DDBJ databases">
        <authorList>
            <person name="Kim M.K."/>
        </authorList>
    </citation>
    <scope>NUCLEOTIDE SEQUENCE [LARGE SCALE GENOMIC DNA]</scope>
    <source>
        <strain evidence="6 7">17J57-3</strain>
    </source>
</reference>
<keyword evidence="6" id="KW-0282">Flagellum</keyword>
<organism evidence="6 7">
    <name type="scientific">Noviherbaspirillum galbum</name>
    <dbReference type="NCBI Taxonomy" id="2709383"/>
    <lineage>
        <taxon>Bacteria</taxon>
        <taxon>Pseudomonadati</taxon>
        <taxon>Pseudomonadota</taxon>
        <taxon>Betaproteobacteria</taxon>
        <taxon>Burkholderiales</taxon>
        <taxon>Oxalobacteraceae</taxon>
        <taxon>Noviherbaspirillum</taxon>
    </lineage>
</organism>
<evidence type="ECO:0000256" key="5">
    <source>
        <dbReference type="NCBIfam" id="TIGR00205"/>
    </source>
</evidence>